<dbReference type="Proteomes" id="UP000505355">
    <property type="component" value="Chromosome"/>
</dbReference>
<accession>A0A7D4TLI3</accession>
<proteinExistence type="predicted"/>
<name>A0A7D4TLI3_9SPHI</name>
<keyword evidence="2" id="KW-0201">Cytochrome c-type biogenesis</keyword>
<dbReference type="PANTHER" id="PTHR42852:SF6">
    <property type="entry name" value="THIOL:DISULFIDE INTERCHANGE PROTEIN DSBE"/>
    <property type="match status" value="1"/>
</dbReference>
<keyword evidence="5" id="KW-0732">Signal</keyword>
<reference evidence="7 8" key="1">
    <citation type="submission" date="2020-05" db="EMBL/GenBank/DDBJ databases">
        <title>Mucilaginibacter mali sp. nov.</title>
        <authorList>
            <person name="Kim H.S."/>
            <person name="Lee K.C."/>
            <person name="Suh M.K."/>
            <person name="Kim J.-S."/>
            <person name="Han K.-I."/>
            <person name="Eom M.K."/>
            <person name="Shin Y.K."/>
            <person name="Lee J.-S."/>
        </authorList>
    </citation>
    <scope>NUCLEOTIDE SEQUENCE [LARGE SCALE GENOMIC DNA]</scope>
    <source>
        <strain evidence="7 8">G2-14</strain>
    </source>
</reference>
<keyword evidence="3" id="KW-1015">Disulfide bond</keyword>
<dbReference type="GO" id="GO:0016491">
    <property type="term" value="F:oxidoreductase activity"/>
    <property type="evidence" value="ECO:0007669"/>
    <property type="project" value="InterPro"/>
</dbReference>
<evidence type="ECO:0000259" key="6">
    <source>
        <dbReference type="PROSITE" id="PS51352"/>
    </source>
</evidence>
<dbReference type="Pfam" id="PF14289">
    <property type="entry name" value="DUF4369"/>
    <property type="match status" value="1"/>
</dbReference>
<evidence type="ECO:0000313" key="8">
    <source>
        <dbReference type="Proteomes" id="UP000505355"/>
    </source>
</evidence>
<dbReference type="InterPro" id="IPR025380">
    <property type="entry name" value="DUF4369"/>
</dbReference>
<dbReference type="AlphaFoldDB" id="A0A7D4TLI3"/>
<dbReference type="PROSITE" id="PS51352">
    <property type="entry name" value="THIOREDOXIN_2"/>
    <property type="match status" value="1"/>
</dbReference>
<feature type="domain" description="Thioredoxin" evidence="6">
    <location>
        <begin position="238"/>
        <end position="380"/>
    </location>
</feature>
<dbReference type="PROSITE" id="PS00194">
    <property type="entry name" value="THIOREDOXIN_1"/>
    <property type="match status" value="1"/>
</dbReference>
<dbReference type="GO" id="GO:0030313">
    <property type="term" value="C:cell envelope"/>
    <property type="evidence" value="ECO:0007669"/>
    <property type="project" value="UniProtKB-SubCell"/>
</dbReference>
<keyword evidence="4" id="KW-0676">Redox-active center</keyword>
<organism evidence="7 8">
    <name type="scientific">Mucilaginibacter mali</name>
    <dbReference type="NCBI Taxonomy" id="2740462"/>
    <lineage>
        <taxon>Bacteria</taxon>
        <taxon>Pseudomonadati</taxon>
        <taxon>Bacteroidota</taxon>
        <taxon>Sphingobacteriia</taxon>
        <taxon>Sphingobacteriales</taxon>
        <taxon>Sphingobacteriaceae</taxon>
        <taxon>Mucilaginibacter</taxon>
    </lineage>
</organism>
<dbReference type="InterPro" id="IPR013766">
    <property type="entry name" value="Thioredoxin_domain"/>
</dbReference>
<dbReference type="GO" id="GO:0016209">
    <property type="term" value="F:antioxidant activity"/>
    <property type="evidence" value="ECO:0007669"/>
    <property type="project" value="InterPro"/>
</dbReference>
<feature type="signal peptide" evidence="5">
    <location>
        <begin position="1"/>
        <end position="18"/>
    </location>
</feature>
<gene>
    <name evidence="7" type="ORF">HQ865_00475</name>
</gene>
<evidence type="ECO:0000256" key="2">
    <source>
        <dbReference type="ARBA" id="ARBA00022748"/>
    </source>
</evidence>
<dbReference type="Gene3D" id="3.40.30.10">
    <property type="entry name" value="Glutaredoxin"/>
    <property type="match status" value="1"/>
</dbReference>
<evidence type="ECO:0000256" key="4">
    <source>
        <dbReference type="ARBA" id="ARBA00023284"/>
    </source>
</evidence>
<dbReference type="Pfam" id="PF00578">
    <property type="entry name" value="AhpC-TSA"/>
    <property type="match status" value="1"/>
</dbReference>
<dbReference type="InterPro" id="IPR017937">
    <property type="entry name" value="Thioredoxin_CS"/>
</dbReference>
<dbReference type="RefSeq" id="WP_173412996.1">
    <property type="nucleotide sequence ID" value="NZ_CP054139.1"/>
</dbReference>
<evidence type="ECO:0000256" key="3">
    <source>
        <dbReference type="ARBA" id="ARBA00023157"/>
    </source>
</evidence>
<keyword evidence="8" id="KW-1185">Reference proteome</keyword>
<dbReference type="EMBL" id="CP054139">
    <property type="protein sequence ID" value="QKJ28294.1"/>
    <property type="molecule type" value="Genomic_DNA"/>
</dbReference>
<sequence length="380" mass="40965">MKKALLTLLAGLPVLAFAQTPFTVKGKVGNIGAPSKVFLQYRNDGKTVLDSTVAVNGAFTFTGTVKDITSATLIYDPTGNGLSKLDRKSKVDVAQVYLEAGTATVTSADSLSKAKISGTKVNDDNTAYKAFMKPVNDKSAALNAWYSATPAEARKAKEFQDQLEAKSDALDKERGELSKAYVKSHSDSFMALTAMSSALGYYPEYADAAAMYNMLSPALKASPAAKTWATRLDKLKGVALGAIAPEFAQADTAGKMVSLSSFRGKYLLIDFWASWCGPCRAENPNVVKCFNKFKDKNFTILGVSLDQPGAKDKWIDAIHKDGLNWTQVSDLKFWNNEVSTAYGIQAIPQNLLLDPNGKIIAKGLRGKDLEDKLASLLGKI</sequence>
<evidence type="ECO:0000256" key="1">
    <source>
        <dbReference type="ARBA" id="ARBA00004196"/>
    </source>
</evidence>
<evidence type="ECO:0000313" key="7">
    <source>
        <dbReference type="EMBL" id="QKJ28294.1"/>
    </source>
</evidence>
<protein>
    <submittedName>
        <fullName evidence="7">AhpC/TSA family protein</fullName>
    </submittedName>
</protein>
<dbReference type="CDD" id="cd02966">
    <property type="entry name" value="TlpA_like_family"/>
    <property type="match status" value="1"/>
</dbReference>
<dbReference type="SUPFAM" id="SSF52833">
    <property type="entry name" value="Thioredoxin-like"/>
    <property type="match status" value="1"/>
</dbReference>
<dbReference type="PANTHER" id="PTHR42852">
    <property type="entry name" value="THIOL:DISULFIDE INTERCHANGE PROTEIN DSBE"/>
    <property type="match status" value="1"/>
</dbReference>
<dbReference type="KEGG" id="mmab:HQ865_00475"/>
<dbReference type="InterPro" id="IPR036249">
    <property type="entry name" value="Thioredoxin-like_sf"/>
</dbReference>
<evidence type="ECO:0000256" key="5">
    <source>
        <dbReference type="SAM" id="SignalP"/>
    </source>
</evidence>
<dbReference type="InterPro" id="IPR000866">
    <property type="entry name" value="AhpC/TSA"/>
</dbReference>
<dbReference type="InterPro" id="IPR050553">
    <property type="entry name" value="Thioredoxin_ResA/DsbE_sf"/>
</dbReference>
<feature type="chain" id="PRO_5028893902" evidence="5">
    <location>
        <begin position="19"/>
        <end position="380"/>
    </location>
</feature>
<comment type="subcellular location">
    <subcellularLocation>
        <location evidence="1">Cell envelope</location>
    </subcellularLocation>
</comment>
<dbReference type="GO" id="GO:0017004">
    <property type="term" value="P:cytochrome complex assembly"/>
    <property type="evidence" value="ECO:0007669"/>
    <property type="project" value="UniProtKB-KW"/>
</dbReference>